<keyword evidence="5 9" id="KW-0441">Lipid A biosynthesis</keyword>
<evidence type="ECO:0000256" key="9">
    <source>
        <dbReference type="HAMAP-Rule" id="MF_00406"/>
    </source>
</evidence>
<dbReference type="GO" id="GO:0009245">
    <property type="term" value="P:lipid A biosynthetic process"/>
    <property type="evidence" value="ECO:0007669"/>
    <property type="project" value="UniProtKB-UniRule"/>
</dbReference>
<dbReference type="GO" id="GO:0005737">
    <property type="term" value="C:cytoplasm"/>
    <property type="evidence" value="ECO:0007669"/>
    <property type="project" value="UniProtKB-SubCell"/>
</dbReference>
<evidence type="ECO:0000256" key="4">
    <source>
        <dbReference type="ARBA" id="ARBA00022516"/>
    </source>
</evidence>
<evidence type="ECO:0000313" key="10">
    <source>
        <dbReference type="EMBL" id="MBB5372331.1"/>
    </source>
</evidence>
<evidence type="ECO:0000256" key="2">
    <source>
        <dbReference type="ARBA" id="ARBA00009174"/>
    </source>
</evidence>
<dbReference type="AlphaFoldDB" id="A0A840VL78"/>
<evidence type="ECO:0000256" key="7">
    <source>
        <dbReference type="ARBA" id="ARBA00023239"/>
    </source>
</evidence>
<dbReference type="Pfam" id="PF07977">
    <property type="entry name" value="FabA"/>
    <property type="match status" value="1"/>
</dbReference>
<dbReference type="Gene3D" id="3.10.129.10">
    <property type="entry name" value="Hotdog Thioesterase"/>
    <property type="match status" value="1"/>
</dbReference>
<evidence type="ECO:0000256" key="6">
    <source>
        <dbReference type="ARBA" id="ARBA00023098"/>
    </source>
</evidence>
<dbReference type="Proteomes" id="UP000553706">
    <property type="component" value="Unassembled WGS sequence"/>
</dbReference>
<comment type="function">
    <text evidence="8 9">Involved in unsaturated fatty acids biosynthesis. Catalyzes the dehydration of short chain beta-hydroxyacyl-ACPs and long chain saturated and unsaturated beta-hydroxyacyl-ACPs.</text>
</comment>
<evidence type="ECO:0000256" key="3">
    <source>
        <dbReference type="ARBA" id="ARBA00022490"/>
    </source>
</evidence>
<dbReference type="InterPro" id="IPR029069">
    <property type="entry name" value="HotDog_dom_sf"/>
</dbReference>
<dbReference type="SUPFAM" id="SSF54637">
    <property type="entry name" value="Thioesterase/thiol ester dehydrase-isomerase"/>
    <property type="match status" value="1"/>
</dbReference>
<dbReference type="PANTHER" id="PTHR30272:SF1">
    <property type="entry name" value="3-HYDROXYACYL-[ACYL-CARRIER-PROTEIN] DEHYDRATASE"/>
    <property type="match status" value="1"/>
</dbReference>
<comment type="similarity">
    <text evidence="2 9">Belongs to the thioester dehydratase family. FabZ subfamily.</text>
</comment>
<accession>A0A840VL78</accession>
<dbReference type="RefSeq" id="WP_183265345.1">
    <property type="nucleotide sequence ID" value="NZ_JACHFJ010000002.1"/>
</dbReference>
<name>A0A840VL78_9PROT</name>
<feature type="active site" evidence="9">
    <location>
        <position position="63"/>
    </location>
</feature>
<dbReference type="GO" id="GO:0006633">
    <property type="term" value="P:fatty acid biosynthetic process"/>
    <property type="evidence" value="ECO:0007669"/>
    <property type="project" value="UniProtKB-UniRule"/>
</dbReference>
<comment type="subcellular location">
    <subcellularLocation>
        <location evidence="1 9">Cytoplasm</location>
    </subcellularLocation>
</comment>
<keyword evidence="7 9" id="KW-0456">Lyase</keyword>
<comment type="catalytic activity">
    <reaction evidence="9">
        <text>a (3R)-hydroxyacyl-[ACP] = a (2E)-enoyl-[ACP] + H2O</text>
        <dbReference type="Rhea" id="RHEA:13097"/>
        <dbReference type="Rhea" id="RHEA-COMP:9925"/>
        <dbReference type="Rhea" id="RHEA-COMP:9945"/>
        <dbReference type="ChEBI" id="CHEBI:15377"/>
        <dbReference type="ChEBI" id="CHEBI:78784"/>
        <dbReference type="ChEBI" id="CHEBI:78827"/>
        <dbReference type="EC" id="4.2.1.59"/>
    </reaction>
</comment>
<comment type="caution">
    <text evidence="10">The sequence shown here is derived from an EMBL/GenBank/DDBJ whole genome shotgun (WGS) entry which is preliminary data.</text>
</comment>
<dbReference type="GO" id="GO:0016020">
    <property type="term" value="C:membrane"/>
    <property type="evidence" value="ECO:0007669"/>
    <property type="project" value="GOC"/>
</dbReference>
<dbReference type="GO" id="GO:0019171">
    <property type="term" value="F:(3R)-hydroxyacyl-[acyl-carrier-protein] dehydratase activity"/>
    <property type="evidence" value="ECO:0007669"/>
    <property type="project" value="UniProtKB-EC"/>
</dbReference>
<dbReference type="HAMAP" id="MF_00406">
    <property type="entry name" value="FabZ"/>
    <property type="match status" value="1"/>
</dbReference>
<evidence type="ECO:0000256" key="5">
    <source>
        <dbReference type="ARBA" id="ARBA00022556"/>
    </source>
</evidence>
<dbReference type="EC" id="4.2.1.59" evidence="9"/>
<dbReference type="NCBIfam" id="TIGR01750">
    <property type="entry name" value="fabZ"/>
    <property type="match status" value="1"/>
</dbReference>
<keyword evidence="6 9" id="KW-0443">Lipid metabolism</keyword>
<dbReference type="InterPro" id="IPR013114">
    <property type="entry name" value="FabA_FabZ"/>
</dbReference>
<dbReference type="CDD" id="cd01288">
    <property type="entry name" value="FabZ"/>
    <property type="match status" value="1"/>
</dbReference>
<keyword evidence="4 9" id="KW-0444">Lipid biosynthesis</keyword>
<keyword evidence="3 9" id="KW-0963">Cytoplasm</keyword>
<dbReference type="EMBL" id="JACHFJ010000002">
    <property type="protein sequence ID" value="MBB5372331.1"/>
    <property type="molecule type" value="Genomic_DNA"/>
</dbReference>
<dbReference type="NCBIfam" id="NF000582">
    <property type="entry name" value="PRK00006.1"/>
    <property type="match status" value="1"/>
</dbReference>
<gene>
    <name evidence="9" type="primary">fabZ</name>
    <name evidence="10" type="ORF">HNP71_000569</name>
</gene>
<dbReference type="InterPro" id="IPR010084">
    <property type="entry name" value="FabZ"/>
</dbReference>
<dbReference type="FunFam" id="3.10.129.10:FF:000001">
    <property type="entry name" value="3-hydroxyacyl-[acyl-carrier-protein] dehydratase FabZ"/>
    <property type="match status" value="1"/>
</dbReference>
<protein>
    <recommendedName>
        <fullName evidence="9">3-hydroxyacyl-[acyl-carrier-protein] dehydratase FabZ</fullName>
        <ecNumber evidence="9">4.2.1.59</ecNumber>
    </recommendedName>
    <alternativeName>
        <fullName evidence="9">(3R)-hydroxymyristoyl-[acyl-carrier-protein] dehydratase</fullName>
        <shortName evidence="9">(3R)-hydroxymyristoyl-ACP dehydrase</shortName>
    </alternativeName>
    <alternativeName>
        <fullName evidence="9">Beta-hydroxyacyl-ACP dehydratase</fullName>
    </alternativeName>
</protein>
<dbReference type="PANTHER" id="PTHR30272">
    <property type="entry name" value="3-HYDROXYACYL-[ACYL-CARRIER-PROTEIN] DEHYDRATASE"/>
    <property type="match status" value="1"/>
</dbReference>
<organism evidence="10 11">
    <name type="scientific">Acidocella aromatica</name>
    <dbReference type="NCBI Taxonomy" id="1303579"/>
    <lineage>
        <taxon>Bacteria</taxon>
        <taxon>Pseudomonadati</taxon>
        <taxon>Pseudomonadota</taxon>
        <taxon>Alphaproteobacteria</taxon>
        <taxon>Acetobacterales</taxon>
        <taxon>Acidocellaceae</taxon>
        <taxon>Acidocella</taxon>
    </lineage>
</organism>
<evidence type="ECO:0000313" key="11">
    <source>
        <dbReference type="Proteomes" id="UP000553706"/>
    </source>
</evidence>
<proteinExistence type="inferred from homology"/>
<evidence type="ECO:0000256" key="1">
    <source>
        <dbReference type="ARBA" id="ARBA00004496"/>
    </source>
</evidence>
<keyword evidence="11" id="KW-1185">Reference proteome</keyword>
<sequence>MTNETQDQLPAVDVPLIETKQILTMIPHRYPFLLVDRVIDVRKDHSATGVKNVSMNEPFFQGHFPGHPVMPGVLIVESMAQTAAVLVISTLGPEAGIPVVYFMSIENAKFRKPVTPGDVLHLTLTKDRRRGQVWRFSGVARVDGVVVAEASITAMIMDQVKPV</sequence>
<reference evidence="10 11" key="1">
    <citation type="submission" date="2020-08" db="EMBL/GenBank/DDBJ databases">
        <title>Genomic Encyclopedia of Type Strains, Phase IV (KMG-IV): sequencing the most valuable type-strain genomes for metagenomic binning, comparative biology and taxonomic classification.</title>
        <authorList>
            <person name="Goeker M."/>
        </authorList>
    </citation>
    <scope>NUCLEOTIDE SEQUENCE [LARGE SCALE GENOMIC DNA]</scope>
    <source>
        <strain evidence="10 11">DSM 27026</strain>
    </source>
</reference>
<evidence type="ECO:0000256" key="8">
    <source>
        <dbReference type="ARBA" id="ARBA00025049"/>
    </source>
</evidence>